<proteinExistence type="inferred from homology"/>
<evidence type="ECO:0000256" key="4">
    <source>
        <dbReference type="ARBA" id="ARBA00022692"/>
    </source>
</evidence>
<dbReference type="PANTHER" id="PTHR30506">
    <property type="entry name" value="INNER MEMBRANE PROTEIN"/>
    <property type="match status" value="1"/>
</dbReference>
<evidence type="ECO:0000256" key="7">
    <source>
        <dbReference type="SAM" id="Phobius"/>
    </source>
</evidence>
<dbReference type="PANTHER" id="PTHR30506:SF3">
    <property type="entry name" value="UPF0126 INNER MEMBRANE PROTEIN YADS-RELATED"/>
    <property type="match status" value="1"/>
</dbReference>
<name>A0AB39UVP5_9GAMM</name>
<comment type="similarity">
    <text evidence="2">Belongs to the UPF0126 family.</text>
</comment>
<dbReference type="EMBL" id="CP154858">
    <property type="protein sequence ID" value="XDT72036.1"/>
    <property type="molecule type" value="Genomic_DNA"/>
</dbReference>
<keyword evidence="6 7" id="KW-0472">Membrane</keyword>
<protein>
    <submittedName>
        <fullName evidence="9">Trimeric intracellular cation channel family protein</fullName>
    </submittedName>
</protein>
<feature type="transmembrane region" description="Helical" evidence="7">
    <location>
        <begin position="28"/>
        <end position="45"/>
    </location>
</feature>
<evidence type="ECO:0000313" key="9">
    <source>
        <dbReference type="EMBL" id="XDT72036.1"/>
    </source>
</evidence>
<dbReference type="RefSeq" id="WP_369601057.1">
    <property type="nucleotide sequence ID" value="NZ_CP154858.1"/>
</dbReference>
<dbReference type="AlphaFoldDB" id="A0AB39UVP5"/>
<dbReference type="InterPro" id="IPR005115">
    <property type="entry name" value="Gly_transporter"/>
</dbReference>
<evidence type="ECO:0000256" key="2">
    <source>
        <dbReference type="ARBA" id="ARBA00008193"/>
    </source>
</evidence>
<accession>A0AB39UVP5</accession>
<dbReference type="GO" id="GO:0005886">
    <property type="term" value="C:plasma membrane"/>
    <property type="evidence" value="ECO:0007669"/>
    <property type="project" value="UniProtKB-SubCell"/>
</dbReference>
<feature type="domain" description="Glycine transporter" evidence="8">
    <location>
        <begin position="90"/>
        <end position="161"/>
    </location>
</feature>
<reference evidence="9" key="1">
    <citation type="submission" date="2024-05" db="EMBL/GenBank/DDBJ databases">
        <title>Genome sequencing of novel strain.</title>
        <authorList>
            <person name="Ganbat D."/>
            <person name="Ganbat S."/>
            <person name="Lee S.-J."/>
        </authorList>
    </citation>
    <scope>NUCLEOTIDE SEQUENCE</scope>
    <source>
        <strain evidence="9">SMD15-11</strain>
    </source>
</reference>
<feature type="domain" description="Glycine transporter" evidence="8">
    <location>
        <begin position="4"/>
        <end position="78"/>
    </location>
</feature>
<keyword evidence="4 7" id="KW-0812">Transmembrane</keyword>
<evidence type="ECO:0000256" key="6">
    <source>
        <dbReference type="ARBA" id="ARBA00023136"/>
    </source>
</evidence>
<keyword evidence="3" id="KW-1003">Cell membrane</keyword>
<feature type="transmembrane region" description="Helical" evidence="7">
    <location>
        <begin position="170"/>
        <end position="191"/>
    </location>
</feature>
<gene>
    <name evidence="9" type="ORF">AAIA72_14735</name>
</gene>
<dbReference type="KEGG" id="tcd:AAIA72_14735"/>
<evidence type="ECO:0000256" key="3">
    <source>
        <dbReference type="ARBA" id="ARBA00022475"/>
    </source>
</evidence>
<dbReference type="Pfam" id="PF03458">
    <property type="entry name" value="Gly_transporter"/>
    <property type="match status" value="2"/>
</dbReference>
<keyword evidence="5 7" id="KW-1133">Transmembrane helix</keyword>
<evidence type="ECO:0000256" key="5">
    <source>
        <dbReference type="ARBA" id="ARBA00022989"/>
    </source>
</evidence>
<evidence type="ECO:0000259" key="8">
    <source>
        <dbReference type="Pfam" id="PF03458"/>
    </source>
</evidence>
<evidence type="ECO:0000256" key="1">
    <source>
        <dbReference type="ARBA" id="ARBA00004651"/>
    </source>
</evidence>
<feature type="transmembrane region" description="Helical" evidence="7">
    <location>
        <begin position="57"/>
        <end position="78"/>
    </location>
</feature>
<sequence length="211" mass="22186">MFAFLDFFGLTVFAISGALEAGRRRFDLFGVLVVAFVTALGGGTLRDLILNAHPVSWLANTHYLNAALLAGLGTFLWARAAPIPMRALEVADAIGLAFFTVSGAQKALSLGHDVEVAMIMGMTTGVAGGVIRDILCNEIPLIFHKEIYATPALLGALAYVYGTHLGWGDLAAWGGMLVTLLLRLAGIYFGWSLPAFLSVSDTSAGRDGGGP</sequence>
<comment type="subcellular location">
    <subcellularLocation>
        <location evidence="1">Cell membrane</location>
        <topology evidence="1">Multi-pass membrane protein</topology>
    </subcellularLocation>
</comment>
<organism evidence="9">
    <name type="scientific">Thermohahella caldifontis</name>
    <dbReference type="NCBI Taxonomy" id="3142973"/>
    <lineage>
        <taxon>Bacteria</taxon>
        <taxon>Pseudomonadati</taxon>
        <taxon>Pseudomonadota</taxon>
        <taxon>Gammaproteobacteria</taxon>
        <taxon>Oceanospirillales</taxon>
        <taxon>Hahellaceae</taxon>
        <taxon>Thermohahella</taxon>
    </lineage>
</organism>